<dbReference type="WBParaSite" id="PS1159_v2.g7227.t2">
    <property type="protein sequence ID" value="PS1159_v2.g7227.t2"/>
    <property type="gene ID" value="PS1159_v2.g7227"/>
</dbReference>
<reference evidence="2" key="1">
    <citation type="submission" date="2022-11" db="UniProtKB">
        <authorList>
            <consortium name="WormBaseParasite"/>
        </authorList>
    </citation>
    <scope>IDENTIFICATION</scope>
</reference>
<sequence length="152" mass="17644">MVLKSNPCPPSWKYYNVTGFCYAVFHDMNWADAEKKCIQEGSHLASIHSEKEGIFVAELAKPFTSTYHHWPSQPFIGLFSIDNGTTWQWTDKTPMDYTRWNIYEPSLSNGEYCGQIWSSEDHFSVKTGHFNNFSCDRILKSFLCKKMSNPNH</sequence>
<organism evidence="1 2">
    <name type="scientific">Panagrolaimus sp. PS1159</name>
    <dbReference type="NCBI Taxonomy" id="55785"/>
    <lineage>
        <taxon>Eukaryota</taxon>
        <taxon>Metazoa</taxon>
        <taxon>Ecdysozoa</taxon>
        <taxon>Nematoda</taxon>
        <taxon>Chromadorea</taxon>
        <taxon>Rhabditida</taxon>
        <taxon>Tylenchina</taxon>
        <taxon>Panagrolaimomorpha</taxon>
        <taxon>Panagrolaimoidea</taxon>
        <taxon>Panagrolaimidae</taxon>
        <taxon>Panagrolaimus</taxon>
    </lineage>
</organism>
<dbReference type="Proteomes" id="UP000887580">
    <property type="component" value="Unplaced"/>
</dbReference>
<protein>
    <submittedName>
        <fullName evidence="2">C-type lectin domain-containing protein</fullName>
    </submittedName>
</protein>
<accession>A0AC35GNW0</accession>
<evidence type="ECO:0000313" key="2">
    <source>
        <dbReference type="WBParaSite" id="PS1159_v2.g7227.t2"/>
    </source>
</evidence>
<name>A0AC35GNW0_9BILA</name>
<proteinExistence type="predicted"/>
<evidence type="ECO:0000313" key="1">
    <source>
        <dbReference type="Proteomes" id="UP000887580"/>
    </source>
</evidence>